<reference evidence="2" key="1">
    <citation type="submission" date="2022-03" db="EMBL/GenBank/DDBJ databases">
        <title>A functionally conserved STORR gene fusion in Papaver species that diverged 16.8 million years ago.</title>
        <authorList>
            <person name="Catania T."/>
        </authorList>
    </citation>
    <scope>NUCLEOTIDE SEQUENCE</scope>
    <source>
        <strain evidence="2">S-191538</strain>
    </source>
</reference>
<evidence type="ECO:0000256" key="1">
    <source>
        <dbReference type="SAM" id="MobiDB-lite"/>
    </source>
</evidence>
<name>A0AA42B232_PAPNU</name>
<sequence>MVGCSKPDGGGGNEAANKKNNNVYVTFSTRDVVCEKFTAIVHSNMYRNRCTCGANVPTIPSGNGSCLCKQRSAALAVCKSQTEEELPPSNT</sequence>
<comment type="caution">
    <text evidence="2">The sequence shown here is derived from an EMBL/GenBank/DDBJ whole genome shotgun (WGS) entry which is preliminary data.</text>
</comment>
<gene>
    <name evidence="2" type="ORF">MKW94_025645</name>
</gene>
<keyword evidence="3" id="KW-1185">Reference proteome</keyword>
<feature type="region of interest" description="Disordered" evidence="1">
    <location>
        <begin position="1"/>
        <end position="20"/>
    </location>
</feature>
<dbReference type="AlphaFoldDB" id="A0AA42B232"/>
<protein>
    <submittedName>
        <fullName evidence="2">Uncharacterized protein</fullName>
    </submittedName>
</protein>
<evidence type="ECO:0000313" key="3">
    <source>
        <dbReference type="Proteomes" id="UP001177140"/>
    </source>
</evidence>
<dbReference type="Proteomes" id="UP001177140">
    <property type="component" value="Unassembled WGS sequence"/>
</dbReference>
<organism evidence="2 3">
    <name type="scientific">Papaver nudicaule</name>
    <name type="common">Iceland poppy</name>
    <dbReference type="NCBI Taxonomy" id="74823"/>
    <lineage>
        <taxon>Eukaryota</taxon>
        <taxon>Viridiplantae</taxon>
        <taxon>Streptophyta</taxon>
        <taxon>Embryophyta</taxon>
        <taxon>Tracheophyta</taxon>
        <taxon>Spermatophyta</taxon>
        <taxon>Magnoliopsida</taxon>
        <taxon>Ranunculales</taxon>
        <taxon>Papaveraceae</taxon>
        <taxon>Papaveroideae</taxon>
        <taxon>Papaver</taxon>
    </lineage>
</organism>
<dbReference type="EMBL" id="JAJJMA010306005">
    <property type="protein sequence ID" value="MCL7048582.1"/>
    <property type="molecule type" value="Genomic_DNA"/>
</dbReference>
<accession>A0AA42B232</accession>
<proteinExistence type="predicted"/>
<evidence type="ECO:0000313" key="2">
    <source>
        <dbReference type="EMBL" id="MCL7048582.1"/>
    </source>
</evidence>